<proteinExistence type="predicted"/>
<evidence type="ECO:0000313" key="2">
    <source>
        <dbReference type="Proteomes" id="UP001056429"/>
    </source>
</evidence>
<gene>
    <name evidence="1" type="ORF">KDK92_01590</name>
</gene>
<dbReference type="AlphaFoldDB" id="A0A9J6NWY6"/>
<reference evidence="1" key="2">
    <citation type="submission" date="2021-04" db="EMBL/GenBank/DDBJ databases">
        <authorList>
            <person name="Dong X."/>
        </authorList>
    </citation>
    <scope>NUCLEOTIDE SEQUENCE</scope>
    <source>
        <strain evidence="1">ZWT</strain>
    </source>
</reference>
<sequence>MKYSSSSKNSPLINTIELNALLNLLEEKGIIDKNEYMNTVINVSSSLLTEAEKKGYLDKRVRSEIISSIYDDLNS</sequence>
<organism evidence="1 2">
    <name type="scientific">Oceanirhabdus seepicola</name>
    <dbReference type="NCBI Taxonomy" id="2828781"/>
    <lineage>
        <taxon>Bacteria</taxon>
        <taxon>Bacillati</taxon>
        <taxon>Bacillota</taxon>
        <taxon>Clostridia</taxon>
        <taxon>Eubacteriales</taxon>
        <taxon>Clostridiaceae</taxon>
        <taxon>Oceanirhabdus</taxon>
    </lineage>
</organism>
<dbReference type="EMBL" id="JAGSOJ010000001">
    <property type="protein sequence ID" value="MCM1988417.1"/>
    <property type="molecule type" value="Genomic_DNA"/>
</dbReference>
<dbReference type="RefSeq" id="WP_250857286.1">
    <property type="nucleotide sequence ID" value="NZ_JAGSOJ010000001.1"/>
</dbReference>
<dbReference type="Proteomes" id="UP001056429">
    <property type="component" value="Unassembled WGS sequence"/>
</dbReference>
<protein>
    <submittedName>
        <fullName evidence="1">Uncharacterized protein</fullName>
    </submittedName>
</protein>
<name>A0A9J6NWY6_9CLOT</name>
<evidence type="ECO:0000313" key="1">
    <source>
        <dbReference type="EMBL" id="MCM1988417.1"/>
    </source>
</evidence>
<comment type="caution">
    <text evidence="1">The sequence shown here is derived from an EMBL/GenBank/DDBJ whole genome shotgun (WGS) entry which is preliminary data.</text>
</comment>
<keyword evidence="2" id="KW-1185">Reference proteome</keyword>
<reference evidence="1" key="1">
    <citation type="journal article" date="2021" name="mSystems">
        <title>Bacteria and Archaea Synergistically Convert Glycine Betaine to Biogenic Methane in the Formosa Cold Seep of the South China Sea.</title>
        <authorList>
            <person name="Li L."/>
            <person name="Zhang W."/>
            <person name="Zhang S."/>
            <person name="Song L."/>
            <person name="Sun Q."/>
            <person name="Zhang H."/>
            <person name="Xiang H."/>
            <person name="Dong X."/>
        </authorList>
    </citation>
    <scope>NUCLEOTIDE SEQUENCE</scope>
    <source>
        <strain evidence="1">ZWT</strain>
    </source>
</reference>
<accession>A0A9J6NWY6</accession>